<dbReference type="Pfam" id="PF07638">
    <property type="entry name" value="Sigma70_ECF"/>
    <property type="match status" value="1"/>
</dbReference>
<dbReference type="KEGG" id="dko:I596_2508"/>
<dbReference type="NCBIfam" id="TIGR02937">
    <property type="entry name" value="sigma70-ECF"/>
    <property type="match status" value="1"/>
</dbReference>
<dbReference type="AlphaFoldDB" id="A0A160DWD2"/>
<gene>
    <name evidence="3" type="ORF">I596_2508</name>
</gene>
<dbReference type="GO" id="GO:0003700">
    <property type="term" value="F:DNA-binding transcription factor activity"/>
    <property type="evidence" value="ECO:0007669"/>
    <property type="project" value="InterPro"/>
</dbReference>
<dbReference type="STRING" id="1300342.I596_2508"/>
<evidence type="ECO:0000259" key="2">
    <source>
        <dbReference type="Pfam" id="PF07638"/>
    </source>
</evidence>
<accession>A0A160DWD2</accession>
<organism evidence="3 4">
    <name type="scientific">Dokdonella koreensis DS-123</name>
    <dbReference type="NCBI Taxonomy" id="1300342"/>
    <lineage>
        <taxon>Bacteria</taxon>
        <taxon>Pseudomonadati</taxon>
        <taxon>Pseudomonadota</taxon>
        <taxon>Gammaproteobacteria</taxon>
        <taxon>Lysobacterales</taxon>
        <taxon>Rhodanobacteraceae</taxon>
        <taxon>Dokdonella</taxon>
    </lineage>
</organism>
<dbReference type="InterPro" id="IPR014284">
    <property type="entry name" value="RNA_pol_sigma-70_dom"/>
</dbReference>
<feature type="region of interest" description="Disordered" evidence="1">
    <location>
        <begin position="100"/>
        <end position="125"/>
    </location>
</feature>
<dbReference type="SUPFAM" id="SSF88659">
    <property type="entry name" value="Sigma3 and sigma4 domains of RNA polymerase sigma factors"/>
    <property type="match status" value="1"/>
</dbReference>
<reference evidence="3 4" key="1">
    <citation type="submission" date="2016-04" db="EMBL/GenBank/DDBJ databases">
        <title>Complete genome sequence of Dokdonella koreensis DS-123T.</title>
        <authorList>
            <person name="Kim J.F."/>
            <person name="Lee H."/>
            <person name="Kwak M.-J."/>
        </authorList>
    </citation>
    <scope>NUCLEOTIDE SEQUENCE [LARGE SCALE GENOMIC DNA]</scope>
    <source>
        <strain evidence="3 4">DS-123</strain>
    </source>
</reference>
<protein>
    <submittedName>
        <fullName evidence="3">RNA polymerase, sigma subunit, ECF family</fullName>
    </submittedName>
</protein>
<dbReference type="InterPro" id="IPR013324">
    <property type="entry name" value="RNA_pol_sigma_r3/r4-like"/>
</dbReference>
<name>A0A160DWD2_9GAMM</name>
<evidence type="ECO:0000313" key="3">
    <source>
        <dbReference type="EMBL" id="ANB18511.1"/>
    </source>
</evidence>
<proteinExistence type="predicted"/>
<dbReference type="Gene3D" id="1.10.10.10">
    <property type="entry name" value="Winged helix-like DNA-binding domain superfamily/Winged helix DNA-binding domain"/>
    <property type="match status" value="1"/>
</dbReference>
<sequence>MSDQDVDALAGELALQDDLPFKDLFAAAYGRLLAIAQSQRRRWRGQETLSTTALLHEAYLKLACSHDPRWRDRGHFLRVAARTMRHILINYAERSRALKRGGVPTSAGDPHSAASHEVSPASGHAAEVDGDRLDELLTLDEALQRLEKQNPRQAQVVEGLFFGGLKVEEVAEALNVAPITVMREWRRGKAWLYLQLK</sequence>
<keyword evidence="4" id="KW-1185">Reference proteome</keyword>
<evidence type="ECO:0000313" key="4">
    <source>
        <dbReference type="Proteomes" id="UP000076830"/>
    </source>
</evidence>
<dbReference type="Proteomes" id="UP000076830">
    <property type="component" value="Chromosome"/>
</dbReference>
<dbReference type="EMBL" id="CP015249">
    <property type="protein sequence ID" value="ANB18511.1"/>
    <property type="molecule type" value="Genomic_DNA"/>
</dbReference>
<dbReference type="GO" id="GO:0006352">
    <property type="term" value="P:DNA-templated transcription initiation"/>
    <property type="evidence" value="ECO:0007669"/>
    <property type="project" value="InterPro"/>
</dbReference>
<evidence type="ECO:0000256" key="1">
    <source>
        <dbReference type="SAM" id="MobiDB-lite"/>
    </source>
</evidence>
<dbReference type="InterPro" id="IPR036388">
    <property type="entry name" value="WH-like_DNA-bd_sf"/>
</dbReference>
<dbReference type="InterPro" id="IPR053812">
    <property type="entry name" value="HTH_Sigma70_ECF-like"/>
</dbReference>
<feature type="domain" description="RNA polymerase sigma-70 ECF-like HTH" evidence="2">
    <location>
        <begin position="22"/>
        <end position="195"/>
    </location>
</feature>
<dbReference type="InterPro" id="IPR011517">
    <property type="entry name" value="RNA_pol_sigma70_ECF-like"/>
</dbReference>
<dbReference type="NCBIfam" id="TIGR02999">
    <property type="entry name" value="Sig-70_X6"/>
    <property type="match status" value="1"/>
</dbReference>